<name>A0A8H4LK17_9HYPO</name>
<sequence>MSFVPSNSSTAFGYSDLPTSGVYGIVEAMPGVRSMLEYGQLKAGEQVVILLEHTVDPVVVQAIAAGVVYHGGHVQILSVAPFAIGGMATTTSPGLLPMLPETTDLLMSCSYWGEVHSDTLFFNKIASSKCRVISLHQTATVSALATGARFPYSVYSILEEKMYSMLEATTEVRLTTRQGTDLTWKHPRISGGGPVKPGMWRPFPYGGANFYSLEVSGTIVCVDSTATGVPDAPVRITIEDGMVKGIEGDKDGVRQTEAFSPTGSYVRHALIGLNPKVRVAGGTQFEREKHSGSFYLGLDGLRQGRPRLEEPGHAHNDIQFDYPTVYFDGKVVVDAGHLLLLDDEAVIESTAVYRQGVNLLCSNPRVTLEG</sequence>
<keyword evidence="2" id="KW-1185">Reference proteome</keyword>
<dbReference type="AlphaFoldDB" id="A0A8H4LK17"/>
<proteinExistence type="predicted"/>
<dbReference type="EMBL" id="JAADYS010000523">
    <property type="protein sequence ID" value="KAF4469063.1"/>
    <property type="molecule type" value="Genomic_DNA"/>
</dbReference>
<organism evidence="1 2">
    <name type="scientific">Fusarium albosuccineum</name>
    <dbReference type="NCBI Taxonomy" id="1237068"/>
    <lineage>
        <taxon>Eukaryota</taxon>
        <taxon>Fungi</taxon>
        <taxon>Dikarya</taxon>
        <taxon>Ascomycota</taxon>
        <taxon>Pezizomycotina</taxon>
        <taxon>Sordariomycetes</taxon>
        <taxon>Hypocreomycetidae</taxon>
        <taxon>Hypocreales</taxon>
        <taxon>Nectriaceae</taxon>
        <taxon>Fusarium</taxon>
        <taxon>Fusarium decemcellulare species complex</taxon>
    </lineage>
</organism>
<evidence type="ECO:0000313" key="1">
    <source>
        <dbReference type="EMBL" id="KAF4469063.1"/>
    </source>
</evidence>
<dbReference type="InterPro" id="IPR058739">
    <property type="entry name" value="NicX"/>
</dbReference>
<comment type="caution">
    <text evidence="1">The sequence shown here is derived from an EMBL/GenBank/DDBJ whole genome shotgun (WGS) entry which is preliminary data.</text>
</comment>
<dbReference type="OrthoDB" id="4985425at2759"/>
<dbReference type="SUPFAM" id="SSF144052">
    <property type="entry name" value="Thermophilic metalloprotease-like"/>
    <property type="match status" value="1"/>
</dbReference>
<protein>
    <submittedName>
        <fullName evidence="1">Uncharacterized protein</fullName>
    </submittedName>
</protein>
<evidence type="ECO:0000313" key="2">
    <source>
        <dbReference type="Proteomes" id="UP000554235"/>
    </source>
</evidence>
<reference evidence="1 2" key="1">
    <citation type="submission" date="2020-01" db="EMBL/GenBank/DDBJ databases">
        <title>Identification and distribution of gene clusters putatively required for synthesis of sphingolipid metabolism inhibitors in phylogenetically diverse species of the filamentous fungus Fusarium.</title>
        <authorList>
            <person name="Kim H.-S."/>
            <person name="Busman M."/>
            <person name="Brown D.W."/>
            <person name="Divon H."/>
            <person name="Uhlig S."/>
            <person name="Proctor R.H."/>
        </authorList>
    </citation>
    <scope>NUCLEOTIDE SEQUENCE [LARGE SCALE GENOMIC DNA]</scope>
    <source>
        <strain evidence="1 2">NRRL 20459</strain>
    </source>
</reference>
<gene>
    <name evidence="1" type="ORF">FALBO_4038</name>
</gene>
<dbReference type="Proteomes" id="UP000554235">
    <property type="component" value="Unassembled WGS sequence"/>
</dbReference>
<accession>A0A8H4LK17</accession>
<dbReference type="Pfam" id="PF26233">
    <property type="entry name" value="NicX"/>
    <property type="match status" value="1"/>
</dbReference>